<feature type="repeat" description="Pumilio" evidence="2">
    <location>
        <begin position="502"/>
        <end position="538"/>
    </location>
</feature>
<keyword evidence="1" id="KW-0677">Repeat</keyword>
<feature type="region of interest" description="Disordered" evidence="3">
    <location>
        <begin position="666"/>
        <end position="688"/>
    </location>
</feature>
<dbReference type="GO" id="GO:0003729">
    <property type="term" value="F:mRNA binding"/>
    <property type="evidence" value="ECO:0007669"/>
    <property type="project" value="TreeGrafter"/>
</dbReference>
<dbReference type="GO" id="GO:0005737">
    <property type="term" value="C:cytoplasm"/>
    <property type="evidence" value="ECO:0007669"/>
    <property type="project" value="TreeGrafter"/>
</dbReference>
<dbReference type="EMBL" id="JAVEPI010000003">
    <property type="protein sequence ID" value="KAK1442734.1"/>
    <property type="molecule type" value="Genomic_DNA"/>
</dbReference>
<evidence type="ECO:0000259" key="4">
    <source>
        <dbReference type="PROSITE" id="PS50303"/>
    </source>
</evidence>
<gene>
    <name evidence="5" type="ORF">BgAZ_302520</name>
</gene>
<dbReference type="AlphaFoldDB" id="A0AAD8LKY6"/>
<feature type="repeat" description="Pumilio" evidence="2">
    <location>
        <begin position="578"/>
        <end position="614"/>
    </location>
</feature>
<dbReference type="PROSITE" id="PS50303">
    <property type="entry name" value="PUM_HD"/>
    <property type="match status" value="1"/>
</dbReference>
<dbReference type="SMART" id="SM00025">
    <property type="entry name" value="Pumilio"/>
    <property type="match status" value="8"/>
</dbReference>
<evidence type="ECO:0000313" key="6">
    <source>
        <dbReference type="Proteomes" id="UP001230268"/>
    </source>
</evidence>
<protein>
    <recommendedName>
        <fullName evidence="4">PUM-HD domain-containing protein</fullName>
    </recommendedName>
</protein>
<proteinExistence type="predicted"/>
<evidence type="ECO:0000256" key="1">
    <source>
        <dbReference type="ARBA" id="ARBA00022737"/>
    </source>
</evidence>
<organism evidence="5 6">
    <name type="scientific">Babesia gibsoni</name>
    <dbReference type="NCBI Taxonomy" id="33632"/>
    <lineage>
        <taxon>Eukaryota</taxon>
        <taxon>Sar</taxon>
        <taxon>Alveolata</taxon>
        <taxon>Apicomplexa</taxon>
        <taxon>Aconoidasida</taxon>
        <taxon>Piroplasmida</taxon>
        <taxon>Babesiidae</taxon>
        <taxon>Babesia</taxon>
    </lineage>
</organism>
<dbReference type="InterPro" id="IPR033133">
    <property type="entry name" value="PUM-HD"/>
</dbReference>
<evidence type="ECO:0000313" key="5">
    <source>
        <dbReference type="EMBL" id="KAK1442734.1"/>
    </source>
</evidence>
<feature type="region of interest" description="Disordered" evidence="3">
    <location>
        <begin position="743"/>
        <end position="765"/>
    </location>
</feature>
<feature type="repeat" description="Pumilio" evidence="2">
    <location>
        <begin position="431"/>
        <end position="466"/>
    </location>
</feature>
<dbReference type="SUPFAM" id="SSF48371">
    <property type="entry name" value="ARM repeat"/>
    <property type="match status" value="1"/>
</dbReference>
<comment type="caution">
    <text evidence="5">The sequence shown here is derived from an EMBL/GenBank/DDBJ whole genome shotgun (WGS) entry which is preliminary data.</text>
</comment>
<keyword evidence="6" id="KW-1185">Reference proteome</keyword>
<dbReference type="PROSITE" id="PS50302">
    <property type="entry name" value="PUM"/>
    <property type="match status" value="8"/>
</dbReference>
<dbReference type="CDD" id="cd07920">
    <property type="entry name" value="Pumilio"/>
    <property type="match status" value="1"/>
</dbReference>
<dbReference type="Proteomes" id="UP001230268">
    <property type="component" value="Unassembled WGS sequence"/>
</dbReference>
<dbReference type="Pfam" id="PF00806">
    <property type="entry name" value="PUF"/>
    <property type="match status" value="8"/>
</dbReference>
<dbReference type="InterPro" id="IPR016024">
    <property type="entry name" value="ARM-type_fold"/>
</dbReference>
<feature type="domain" description="PUM-HD" evidence="4">
    <location>
        <begin position="295"/>
        <end position="640"/>
    </location>
</feature>
<feature type="repeat" description="Pumilio" evidence="2">
    <location>
        <begin position="539"/>
        <end position="574"/>
    </location>
</feature>
<feature type="repeat" description="Pumilio" evidence="2">
    <location>
        <begin position="317"/>
        <end position="357"/>
    </location>
</feature>
<feature type="repeat" description="Pumilio" evidence="2">
    <location>
        <begin position="467"/>
        <end position="501"/>
    </location>
</feature>
<dbReference type="InterPro" id="IPR001313">
    <property type="entry name" value="Pumilio_RNA-bd_rpt"/>
</dbReference>
<evidence type="ECO:0000256" key="2">
    <source>
        <dbReference type="PROSITE-ProRule" id="PRU00317"/>
    </source>
</evidence>
<dbReference type="PANTHER" id="PTHR12537:SF13">
    <property type="entry name" value="PUMILIO HOMOLOGY DOMAIN FAMILY MEMBER 4"/>
    <property type="match status" value="1"/>
</dbReference>
<dbReference type="FunFam" id="1.25.10.10:FF:000237">
    <property type="entry name" value="Pumilio homolog 9"/>
    <property type="match status" value="1"/>
</dbReference>
<dbReference type="InterPro" id="IPR011989">
    <property type="entry name" value="ARM-like"/>
</dbReference>
<sequence length="799" mass="88113">MMLTKRDVVGEDGLMKAVCGDGGLDGSCFFDMSIEYSGNDFLLTACSPTSYNSSAIETDSTMRHADYFGGLTSYDTYKHAEEGNKVFPMSGLYMFQQFEHADSYLNKYGDSAYDVDSRNNYALTLKFNSLTESVLKQLETPLLEPKGDPNSDDLGGLGDIDPRILERLYKAGVNIGAIVSPLMTKKKITRGESNCTLSERGGVFSTSPDAMRRTDVFPLLDLNSKEFITSNSTEDVSGDERKGSCTSSKINKTVKRKVKKIEEIKQIMTTRTLSSALCSTANNVVSHVTNKTLATKARVVPRGGYYGNVTPSAVKHAVLGSRCGGNICAIAKDQAGCRMLQKLLETSDEVFIEAVLEGVLENLVDLMTDPFGNYLCQKLMSVCTEAHLTRIISAIGDEFVNIALNMHGTRALQKLIEVTRRPDHVNKITTYLNEGAVELVTDLNGNHVIQTCLTALTPDECQFIYETMYENCLQLATHRHGCCVMQRCIDAANERQRNKLIEIITDSVLDLVEDAYGNYVIQYTLRLKNEEINTRIVKALAPNVADFAKQKYSSNVIERCLMICPPETRSILISRFIEAPFTVLKDLILHPFGNYVIQRVLSVAQPEEIEAILDNIQPHIEELRTAVAGKRIAAKISRKHYGTDGANAQDKSVRIDQGVSTNDTRSNLGLKGLNYSNSRAKGENEESRSFVQRKSAEFAPQSINTNDQFVNKKKLVHSASFPRSAAGSSLDISARGTVNSSIEEDLCQEARPVRSGSDPTKKKDGAPIGLLEMLFARKVSVVPRPDPINTQQAMGPLLP</sequence>
<dbReference type="InterPro" id="IPR033712">
    <property type="entry name" value="Pumilio_RNA-bd"/>
</dbReference>
<feature type="repeat" description="Pumilio" evidence="2">
    <location>
        <begin position="358"/>
        <end position="393"/>
    </location>
</feature>
<dbReference type="GO" id="GO:0010608">
    <property type="term" value="P:post-transcriptional regulation of gene expression"/>
    <property type="evidence" value="ECO:0007669"/>
    <property type="project" value="TreeGrafter"/>
</dbReference>
<dbReference type="Gene3D" id="1.25.10.10">
    <property type="entry name" value="Leucine-rich Repeat Variant"/>
    <property type="match status" value="1"/>
</dbReference>
<feature type="repeat" description="Pumilio" evidence="2">
    <location>
        <begin position="394"/>
        <end position="430"/>
    </location>
</feature>
<dbReference type="PANTHER" id="PTHR12537">
    <property type="entry name" value="RNA BINDING PROTEIN PUMILIO-RELATED"/>
    <property type="match status" value="1"/>
</dbReference>
<evidence type="ECO:0000256" key="3">
    <source>
        <dbReference type="SAM" id="MobiDB-lite"/>
    </source>
</evidence>
<reference evidence="5" key="1">
    <citation type="submission" date="2023-08" db="EMBL/GenBank/DDBJ databases">
        <title>Draft sequence of the Babesia gibsoni genome.</title>
        <authorList>
            <person name="Yamagishi J.Y."/>
            <person name="Xuan X.X."/>
        </authorList>
    </citation>
    <scope>NUCLEOTIDE SEQUENCE</scope>
    <source>
        <strain evidence="5">Azabu</strain>
    </source>
</reference>
<name>A0AAD8LKY6_BABGI</name>
<accession>A0AAD8LKY6</accession>